<proteinExistence type="predicted"/>
<sequence length="127" mass="14996">MEEKNARCFKQGLINDLRQAIIVLELETYHEVLAKAQLADFKGRSSGKSKQQHGQVEKHKWEDNKGRERQDYAKKSKWNPTQCGDKSFRFAINARNITWGLVLWGRINHHPHTQFKLEIQSICFRYL</sequence>
<evidence type="ECO:0000313" key="3">
    <source>
        <dbReference type="Proteomes" id="UP001604336"/>
    </source>
</evidence>
<comment type="caution">
    <text evidence="2">The sequence shown here is derived from an EMBL/GenBank/DDBJ whole genome shotgun (WGS) entry which is preliminary data.</text>
</comment>
<keyword evidence="3" id="KW-1185">Reference proteome</keyword>
<gene>
    <name evidence="2" type="ORF">Adt_18642</name>
</gene>
<dbReference type="Proteomes" id="UP001604336">
    <property type="component" value="Unassembled WGS sequence"/>
</dbReference>
<organism evidence="2 3">
    <name type="scientific">Abeliophyllum distichum</name>
    <dbReference type="NCBI Taxonomy" id="126358"/>
    <lineage>
        <taxon>Eukaryota</taxon>
        <taxon>Viridiplantae</taxon>
        <taxon>Streptophyta</taxon>
        <taxon>Embryophyta</taxon>
        <taxon>Tracheophyta</taxon>
        <taxon>Spermatophyta</taxon>
        <taxon>Magnoliopsida</taxon>
        <taxon>eudicotyledons</taxon>
        <taxon>Gunneridae</taxon>
        <taxon>Pentapetalae</taxon>
        <taxon>asterids</taxon>
        <taxon>lamiids</taxon>
        <taxon>Lamiales</taxon>
        <taxon>Oleaceae</taxon>
        <taxon>Forsythieae</taxon>
        <taxon>Abeliophyllum</taxon>
    </lineage>
</organism>
<reference evidence="3" key="1">
    <citation type="submission" date="2024-07" db="EMBL/GenBank/DDBJ databases">
        <title>Two chromosome-level genome assemblies of Korean endemic species Abeliophyllum distichum and Forsythia ovata (Oleaceae).</title>
        <authorList>
            <person name="Jang H."/>
        </authorList>
    </citation>
    <scope>NUCLEOTIDE SEQUENCE [LARGE SCALE GENOMIC DNA]</scope>
</reference>
<feature type="region of interest" description="Disordered" evidence="1">
    <location>
        <begin position="42"/>
        <end position="80"/>
    </location>
</feature>
<evidence type="ECO:0000313" key="2">
    <source>
        <dbReference type="EMBL" id="KAL2513042.1"/>
    </source>
</evidence>
<evidence type="ECO:0000256" key="1">
    <source>
        <dbReference type="SAM" id="MobiDB-lite"/>
    </source>
</evidence>
<name>A0ABD1TJY0_9LAMI</name>
<dbReference type="AlphaFoldDB" id="A0ABD1TJY0"/>
<feature type="compositionally biased region" description="Basic and acidic residues" evidence="1">
    <location>
        <begin position="55"/>
        <end position="74"/>
    </location>
</feature>
<dbReference type="EMBL" id="JBFOLK010000005">
    <property type="protein sequence ID" value="KAL2513042.1"/>
    <property type="molecule type" value="Genomic_DNA"/>
</dbReference>
<protein>
    <submittedName>
        <fullName evidence="2">Uncharacterized protein</fullName>
    </submittedName>
</protein>
<accession>A0ABD1TJY0</accession>